<dbReference type="InterPro" id="IPR036938">
    <property type="entry name" value="PAP2/HPO_sf"/>
</dbReference>
<proteinExistence type="predicted"/>
<reference evidence="3" key="1">
    <citation type="journal article" date="2015" name="Int. J. Syst. Evol. Microbiol.">
        <title>Rhizobium oryzicola sp. nov., potential plant-growth-promoting endophytic bacteria isolated from rice roots.</title>
        <authorList>
            <person name="Zhang X.X."/>
            <person name="Gao J.S."/>
            <person name="Cao Y.H."/>
            <person name="Sheirdil R.A."/>
            <person name="Wang X.C."/>
            <person name="Zhang L."/>
        </authorList>
    </citation>
    <scope>NUCLEOTIDE SEQUENCE</scope>
    <source>
        <strain evidence="3">05753</strain>
    </source>
</reference>
<dbReference type="SMART" id="SM00014">
    <property type="entry name" value="acidPPc"/>
    <property type="match status" value="1"/>
</dbReference>
<organism evidence="3 4">
    <name type="scientific">Rhizobium oryzicola</name>
    <dbReference type="NCBI Taxonomy" id="1232668"/>
    <lineage>
        <taxon>Bacteria</taxon>
        <taxon>Pseudomonadati</taxon>
        <taxon>Pseudomonadota</taxon>
        <taxon>Alphaproteobacteria</taxon>
        <taxon>Hyphomicrobiales</taxon>
        <taxon>Rhizobiaceae</taxon>
        <taxon>Rhizobium/Agrobacterium group</taxon>
        <taxon>Rhizobium</taxon>
    </lineage>
</organism>
<accession>A0ABT8SRX2</accession>
<gene>
    <name evidence="3" type="ORF">Q2T52_00820</name>
</gene>
<feature type="transmembrane region" description="Helical" evidence="1">
    <location>
        <begin position="20"/>
        <end position="40"/>
    </location>
</feature>
<feature type="transmembrane region" description="Helical" evidence="1">
    <location>
        <begin position="80"/>
        <end position="102"/>
    </location>
</feature>
<comment type="caution">
    <text evidence="3">The sequence shown here is derived from an EMBL/GenBank/DDBJ whole genome shotgun (WGS) entry which is preliminary data.</text>
</comment>
<dbReference type="InterPro" id="IPR000326">
    <property type="entry name" value="PAP2/HPO"/>
</dbReference>
<dbReference type="RefSeq" id="WP_302074790.1">
    <property type="nucleotide sequence ID" value="NZ_JAUKWQ010000001.1"/>
</dbReference>
<feature type="transmembrane region" description="Helical" evidence="1">
    <location>
        <begin position="150"/>
        <end position="168"/>
    </location>
</feature>
<feature type="transmembrane region" description="Helical" evidence="1">
    <location>
        <begin position="180"/>
        <end position="201"/>
    </location>
</feature>
<dbReference type="EMBL" id="JAUKWQ010000001">
    <property type="protein sequence ID" value="MDO1580628.1"/>
    <property type="molecule type" value="Genomic_DNA"/>
</dbReference>
<dbReference type="Gene3D" id="1.20.144.10">
    <property type="entry name" value="Phosphatidic acid phosphatase type 2/haloperoxidase"/>
    <property type="match status" value="2"/>
</dbReference>
<dbReference type="CDD" id="cd03392">
    <property type="entry name" value="PAP2_like_2"/>
    <property type="match status" value="1"/>
</dbReference>
<keyword evidence="1" id="KW-0812">Transmembrane</keyword>
<dbReference type="PANTHER" id="PTHR14969:SF13">
    <property type="entry name" value="AT30094P"/>
    <property type="match status" value="1"/>
</dbReference>
<dbReference type="Pfam" id="PF01569">
    <property type="entry name" value="PAP2"/>
    <property type="match status" value="1"/>
</dbReference>
<keyword evidence="1" id="KW-1133">Transmembrane helix</keyword>
<evidence type="ECO:0000259" key="2">
    <source>
        <dbReference type="SMART" id="SM00014"/>
    </source>
</evidence>
<name>A0ABT8SRX2_9HYPH</name>
<keyword evidence="1" id="KW-0472">Membrane</keyword>
<evidence type="ECO:0000256" key="1">
    <source>
        <dbReference type="SAM" id="Phobius"/>
    </source>
</evidence>
<dbReference type="Proteomes" id="UP001169006">
    <property type="component" value="Unassembled WGS sequence"/>
</dbReference>
<protein>
    <submittedName>
        <fullName evidence="3">Phosphatase PAP2 family protein</fullName>
    </submittedName>
</protein>
<feature type="domain" description="Phosphatidic acid phosphatase type 2/haloperoxidase" evidence="2">
    <location>
        <begin position="108"/>
        <end position="222"/>
    </location>
</feature>
<dbReference type="SUPFAM" id="SSF48317">
    <property type="entry name" value="Acid phosphatase/Vanadium-dependent haloperoxidase"/>
    <property type="match status" value="1"/>
</dbReference>
<sequence>MQFRRLAQPVLDRVSRMEAATLFTLAFLAGGLFLFVKLVGEIREGDTHALDDDILLSLRHVDDLSLPIGPAWLAHALNDITSLGGVTVLSIITLLSCLYLLLARRRDVAIFMLISVAGGYAVSALLKLGIARPRPDIVPHLVDVHDLSFPSGHAMLSAVTYLTIGALLARAQPTRATRLFMIGAAIFLTLIVGISRVFLGVHYPTDVLGGWCAGALWAMLCWFVARKTLQRPASEETER</sequence>
<keyword evidence="4" id="KW-1185">Reference proteome</keyword>
<evidence type="ECO:0000313" key="3">
    <source>
        <dbReference type="EMBL" id="MDO1580628.1"/>
    </source>
</evidence>
<feature type="transmembrane region" description="Helical" evidence="1">
    <location>
        <begin position="207"/>
        <end position="225"/>
    </location>
</feature>
<feature type="transmembrane region" description="Helical" evidence="1">
    <location>
        <begin position="109"/>
        <end position="130"/>
    </location>
</feature>
<evidence type="ECO:0000313" key="4">
    <source>
        <dbReference type="Proteomes" id="UP001169006"/>
    </source>
</evidence>
<dbReference type="PANTHER" id="PTHR14969">
    <property type="entry name" value="SPHINGOSINE-1-PHOSPHATE PHOSPHOHYDROLASE"/>
    <property type="match status" value="1"/>
</dbReference>
<reference evidence="3" key="2">
    <citation type="submission" date="2023-07" db="EMBL/GenBank/DDBJ databases">
        <authorList>
            <person name="Sun H."/>
        </authorList>
    </citation>
    <scope>NUCLEOTIDE SEQUENCE</scope>
    <source>
        <strain evidence="3">05753</strain>
    </source>
</reference>